<dbReference type="KEGG" id="crw:CROST_036810"/>
<dbReference type="AlphaFoldDB" id="A0A1S8M7R8"/>
<dbReference type="EMBL" id="CP096983">
    <property type="protein sequence ID" value="URZ12935.1"/>
    <property type="molecule type" value="Genomic_DNA"/>
</dbReference>
<accession>A0A1S8M7R8</accession>
<feature type="compositionally biased region" description="Polar residues" evidence="1">
    <location>
        <begin position="322"/>
        <end position="341"/>
    </location>
</feature>
<dbReference type="Pfam" id="PF07538">
    <property type="entry name" value="ChW"/>
    <property type="match status" value="6"/>
</dbReference>
<protein>
    <submittedName>
        <fullName evidence="3">Uncharacterized protein</fullName>
    </submittedName>
</protein>
<evidence type="ECO:0000313" key="4">
    <source>
        <dbReference type="Proteomes" id="UP000190951"/>
    </source>
</evidence>
<evidence type="ECO:0000256" key="2">
    <source>
        <dbReference type="SAM" id="SignalP"/>
    </source>
</evidence>
<feature type="region of interest" description="Disordered" evidence="1">
    <location>
        <begin position="311"/>
        <end position="341"/>
    </location>
</feature>
<dbReference type="SMART" id="SM00728">
    <property type="entry name" value="ChW"/>
    <property type="match status" value="6"/>
</dbReference>
<feature type="chain" id="PRO_5043881845" evidence="2">
    <location>
        <begin position="21"/>
        <end position="487"/>
    </location>
</feature>
<dbReference type="STRING" id="84029.CROST_45920"/>
<proteinExistence type="predicted"/>
<keyword evidence="2" id="KW-0732">Signal</keyword>
<name>A0A1S8M7R8_9CLOT</name>
<evidence type="ECO:0000256" key="1">
    <source>
        <dbReference type="SAM" id="MobiDB-lite"/>
    </source>
</evidence>
<dbReference type="Proteomes" id="UP000190951">
    <property type="component" value="Chromosome"/>
</dbReference>
<evidence type="ECO:0000313" key="3">
    <source>
        <dbReference type="EMBL" id="URZ12935.1"/>
    </source>
</evidence>
<feature type="signal peptide" evidence="2">
    <location>
        <begin position="1"/>
        <end position="20"/>
    </location>
</feature>
<organism evidence="3 4">
    <name type="scientific">Clostridium felsineum</name>
    <dbReference type="NCBI Taxonomy" id="36839"/>
    <lineage>
        <taxon>Bacteria</taxon>
        <taxon>Bacillati</taxon>
        <taxon>Bacillota</taxon>
        <taxon>Clostridia</taxon>
        <taxon>Eubacteriales</taxon>
        <taxon>Clostridiaceae</taxon>
        <taxon>Clostridium</taxon>
    </lineage>
</organism>
<reference evidence="3 4" key="1">
    <citation type="submission" date="2022-04" db="EMBL/GenBank/DDBJ databases">
        <title>Genome sequence of C. roseum typestrain.</title>
        <authorList>
            <person name="Poehlein A."/>
            <person name="Schoch T."/>
            <person name="Duerre P."/>
            <person name="Daniel R."/>
        </authorList>
    </citation>
    <scope>NUCLEOTIDE SEQUENCE [LARGE SCALE GENOMIC DNA]</scope>
    <source>
        <strain evidence="3 4">DSM 7320</strain>
    </source>
</reference>
<gene>
    <name evidence="3" type="ORF">CROST_036810</name>
</gene>
<dbReference type="InterPro" id="IPR006637">
    <property type="entry name" value="ChW"/>
</dbReference>
<keyword evidence="4" id="KW-1185">Reference proteome</keyword>
<sequence>MKRKLIIGIIAAVFTTVNIACLKSNVKANAPANMVGVTYQGHVQNIGWQGEVSNGQEAGTDGQALRVEALKLKLNNAPEGAHIEYQTHVQNIGWQGWVQDGAEAGTDGQSLRVEAIQIKLKNMPGYSIEYRAHVQNVGWQDWVSDGQEAGTDGKALRVEALEIRIVRTSDNTTVGVAYAGHVQNVGWQQAVENGQVSGTEGQALRVEALKLNLNNAPVGAHIKYQTHVQNIGWQSPVEDGIEAGTDGKSLRVEAVKIALEDMPGYSVQYRAHVENVGWQDWKSDGQEAGTDGKALRVEAIEVRIVKTKDNITPTPQPFINDDTVTPDNPTKMQPDTKSMNTDFTLSDQLNAAMGKTKTPTGTIYGYNNGKQISGDVFNSIDIDGNKTAIQLMTTDEMKADIESAYNDNNGGLYTANGNIYKVVNVYKEYSSTSGKNLDSLKAAAEKLNTQFLTSGFDSSQTFDRFYVNTDGSGTYWVDRVVAYFTNK</sequence>